<organism evidence="4 5">
    <name type="scientific">Popillia japonica</name>
    <name type="common">Japanese beetle</name>
    <dbReference type="NCBI Taxonomy" id="7064"/>
    <lineage>
        <taxon>Eukaryota</taxon>
        <taxon>Metazoa</taxon>
        <taxon>Ecdysozoa</taxon>
        <taxon>Arthropoda</taxon>
        <taxon>Hexapoda</taxon>
        <taxon>Insecta</taxon>
        <taxon>Pterygota</taxon>
        <taxon>Neoptera</taxon>
        <taxon>Endopterygota</taxon>
        <taxon>Coleoptera</taxon>
        <taxon>Polyphaga</taxon>
        <taxon>Scarabaeiformia</taxon>
        <taxon>Scarabaeidae</taxon>
        <taxon>Rutelinae</taxon>
        <taxon>Popillia</taxon>
    </lineage>
</organism>
<feature type="domain" description="Major facilitator superfamily (MFS) profile" evidence="3">
    <location>
        <begin position="1"/>
        <end position="471"/>
    </location>
</feature>
<feature type="transmembrane region" description="Helical" evidence="2">
    <location>
        <begin position="411"/>
        <end position="435"/>
    </location>
</feature>
<dbReference type="CDD" id="cd17352">
    <property type="entry name" value="MFS_MCT_SLC16"/>
    <property type="match status" value="1"/>
</dbReference>
<feature type="transmembrane region" description="Helical" evidence="2">
    <location>
        <begin position="377"/>
        <end position="399"/>
    </location>
</feature>
<dbReference type="Proteomes" id="UP001458880">
    <property type="component" value="Unassembled WGS sequence"/>
</dbReference>
<feature type="transmembrane region" description="Helical" evidence="2">
    <location>
        <begin position="175"/>
        <end position="193"/>
    </location>
</feature>
<dbReference type="InterPro" id="IPR011701">
    <property type="entry name" value="MFS"/>
</dbReference>
<dbReference type="GO" id="GO:0016020">
    <property type="term" value="C:membrane"/>
    <property type="evidence" value="ECO:0007669"/>
    <property type="project" value="UniProtKB-SubCell"/>
</dbReference>
<evidence type="ECO:0000259" key="3">
    <source>
        <dbReference type="PROSITE" id="PS50850"/>
    </source>
</evidence>
<dbReference type="PROSITE" id="PS50850">
    <property type="entry name" value="MFS"/>
    <property type="match status" value="1"/>
</dbReference>
<feature type="transmembrane region" description="Helical" evidence="2">
    <location>
        <begin position="352"/>
        <end position="371"/>
    </location>
</feature>
<proteinExistence type="predicted"/>
<gene>
    <name evidence="4" type="ORF">QE152_g3908</name>
</gene>
<reference evidence="4 5" key="1">
    <citation type="journal article" date="2024" name="BMC Genomics">
        <title>De novo assembly and annotation of Popillia japonica's genome with initial clues to its potential as an invasive pest.</title>
        <authorList>
            <person name="Cucini C."/>
            <person name="Boschi S."/>
            <person name="Funari R."/>
            <person name="Cardaioli E."/>
            <person name="Iannotti N."/>
            <person name="Marturano G."/>
            <person name="Paoli F."/>
            <person name="Bruttini M."/>
            <person name="Carapelli A."/>
            <person name="Frati F."/>
            <person name="Nardi F."/>
        </authorList>
    </citation>
    <scope>NUCLEOTIDE SEQUENCE [LARGE SCALE GENOMIC DNA]</scope>
    <source>
        <strain evidence="4">DMR45628</strain>
    </source>
</reference>
<name>A0AAW1N278_POPJA</name>
<feature type="transmembrane region" description="Helical" evidence="2">
    <location>
        <begin position="16"/>
        <end position="38"/>
    </location>
</feature>
<feature type="transmembrane region" description="Helical" evidence="2">
    <location>
        <begin position="86"/>
        <end position="105"/>
    </location>
</feature>
<dbReference type="SUPFAM" id="SSF103473">
    <property type="entry name" value="MFS general substrate transporter"/>
    <property type="match status" value="1"/>
</dbReference>
<dbReference type="Pfam" id="PF07690">
    <property type="entry name" value="MFS_1"/>
    <property type="match status" value="2"/>
</dbReference>
<dbReference type="InterPro" id="IPR020846">
    <property type="entry name" value="MFS_dom"/>
</dbReference>
<feature type="transmembrane region" description="Helical" evidence="2">
    <location>
        <begin position="144"/>
        <end position="163"/>
    </location>
</feature>
<dbReference type="EMBL" id="JASPKY010000017">
    <property type="protein sequence ID" value="KAK9752913.1"/>
    <property type="molecule type" value="Genomic_DNA"/>
</dbReference>
<feature type="transmembrane region" description="Helical" evidence="2">
    <location>
        <begin position="327"/>
        <end position="345"/>
    </location>
</feature>
<accession>A0AAW1N278</accession>
<evidence type="ECO:0000313" key="4">
    <source>
        <dbReference type="EMBL" id="KAK9752913.1"/>
    </source>
</evidence>
<comment type="caution">
    <text evidence="4">The sequence shown here is derived from an EMBL/GenBank/DDBJ whole genome shotgun (WGS) entry which is preliminary data.</text>
</comment>
<dbReference type="InterPro" id="IPR036259">
    <property type="entry name" value="MFS_trans_sf"/>
</dbReference>
<dbReference type="AlphaFoldDB" id="A0AAW1N278"/>
<feature type="transmembrane region" description="Helical" evidence="2">
    <location>
        <begin position="58"/>
        <end position="79"/>
    </location>
</feature>
<dbReference type="Gene3D" id="1.20.1250.20">
    <property type="entry name" value="MFS general substrate transporter like domains"/>
    <property type="match status" value="1"/>
</dbReference>
<evidence type="ECO:0000313" key="5">
    <source>
        <dbReference type="Proteomes" id="UP001458880"/>
    </source>
</evidence>
<feature type="transmembrane region" description="Helical" evidence="2">
    <location>
        <begin position="285"/>
        <end position="307"/>
    </location>
</feature>
<comment type="subcellular location">
    <subcellularLocation>
        <location evidence="1">Membrane</location>
        <topology evidence="1">Multi-pass membrane protein</topology>
    </subcellularLocation>
</comment>
<dbReference type="InterPro" id="IPR050327">
    <property type="entry name" value="Proton-linked_MCT"/>
</dbReference>
<keyword evidence="2" id="KW-0472">Membrane</keyword>
<dbReference type="PANTHER" id="PTHR11360">
    <property type="entry name" value="MONOCARBOXYLATE TRANSPORTER"/>
    <property type="match status" value="1"/>
</dbReference>
<keyword evidence="5" id="KW-1185">Reference proteome</keyword>
<keyword evidence="2" id="KW-1133">Transmembrane helix</keyword>
<sequence>MSKSANKKTIAPDGGWGWAIVAAHGIYFMLVLSIFQSFGLMYKNEFKRIGFTGAESSIILATNGGLCLLCGLINGFLLNKLGIRKVGYCSAALMVSGLILTAFSTTFYQFMISYGIITSVGIGMGMSSYSLAINSYFNKNRSKATGLAMTAAGIGIILSPQLVSVLLENYTVRQTMLIISAVAAHSFIAASLLQPVEWHAETEDLPLEVKESDVDDKLLEEKNNGNEVEDNMLSIRASMISLDVYHHPSDSAKNCKRPSEDASPMKRFTKSIINVLDLKLLKDPVFVNMLFGLSIEYFSDFNFMWVIPFVLMEKGLSVDETATFMSIYLIGDISLKFLAPFVAAAVKRSSRFMLIVSIIGVVICRMYLPILSISNKAMLIAFAICTGGFRGLRLVYWFLTVPEYIPVERLASAFGLLYTLNGIFMIFGGPALGLLRDKTGNYTASVILLNCLAIYTVVTWIIEMVYTKMKRSQASNDGSR</sequence>
<evidence type="ECO:0000256" key="1">
    <source>
        <dbReference type="ARBA" id="ARBA00004141"/>
    </source>
</evidence>
<feature type="transmembrane region" description="Helical" evidence="2">
    <location>
        <begin position="111"/>
        <end position="132"/>
    </location>
</feature>
<keyword evidence="2" id="KW-0812">Transmembrane</keyword>
<evidence type="ECO:0000256" key="2">
    <source>
        <dbReference type="SAM" id="Phobius"/>
    </source>
</evidence>
<protein>
    <submittedName>
        <fullName evidence="4">Major Facilitator Superfamily</fullName>
    </submittedName>
</protein>
<dbReference type="GO" id="GO:0008028">
    <property type="term" value="F:monocarboxylic acid transmembrane transporter activity"/>
    <property type="evidence" value="ECO:0007669"/>
    <property type="project" value="TreeGrafter"/>
</dbReference>
<feature type="transmembrane region" description="Helical" evidence="2">
    <location>
        <begin position="441"/>
        <end position="462"/>
    </location>
</feature>
<dbReference type="PANTHER" id="PTHR11360:SF237">
    <property type="entry name" value="MONOCARBOXYLATE TRANSPORTER 12-B-LIKE PROTEIN"/>
    <property type="match status" value="1"/>
</dbReference>